<dbReference type="AlphaFoldDB" id="F9WBA8"/>
<dbReference type="InterPro" id="IPR000477">
    <property type="entry name" value="RT_dom"/>
</dbReference>
<dbReference type="Proteomes" id="UP000000702">
    <property type="component" value="Unassembled WGS sequence"/>
</dbReference>
<dbReference type="InterPro" id="IPR043502">
    <property type="entry name" value="DNA/RNA_pol_sf"/>
</dbReference>
<accession>F9WBA8</accession>
<keyword evidence="3" id="KW-1185">Reference proteome</keyword>
<protein>
    <submittedName>
        <fullName evidence="2">WGS project CAEQ00000000 data, annotated contig 2083</fullName>
    </submittedName>
</protein>
<organism evidence="2 3">
    <name type="scientific">Trypanosoma congolense (strain IL3000)</name>
    <dbReference type="NCBI Taxonomy" id="1068625"/>
    <lineage>
        <taxon>Eukaryota</taxon>
        <taxon>Discoba</taxon>
        <taxon>Euglenozoa</taxon>
        <taxon>Kinetoplastea</taxon>
        <taxon>Metakinetoplastina</taxon>
        <taxon>Trypanosomatida</taxon>
        <taxon>Trypanosomatidae</taxon>
        <taxon>Trypanosoma</taxon>
        <taxon>Nannomonas</taxon>
    </lineage>
</organism>
<dbReference type="EMBL" id="CAEQ01001556">
    <property type="protein sequence ID" value="CCD14539.1"/>
    <property type="molecule type" value="Genomic_DNA"/>
</dbReference>
<reference evidence="3" key="1">
    <citation type="submission" date="2011-07" db="EMBL/GenBank/DDBJ databases">
        <title>Divergent evolution of antigenic variation in African trypanosomes.</title>
        <authorList>
            <person name="Jackson A.P."/>
            <person name="Berry A."/>
            <person name="Allison H.C."/>
            <person name="Burton P."/>
            <person name="Anderson J."/>
            <person name="Aslett M."/>
            <person name="Brown R."/>
            <person name="Corton N."/>
            <person name="Harris D."/>
            <person name="Hauser H."/>
            <person name="Gamble J."/>
            <person name="Gilderthorp R."/>
            <person name="McQuillan J."/>
            <person name="Quail M.A."/>
            <person name="Sanders M."/>
            <person name="Van Tonder A."/>
            <person name="Ginger M.L."/>
            <person name="Donelson J.E."/>
            <person name="Field M.C."/>
            <person name="Barry J.D."/>
            <person name="Berriman M."/>
            <person name="Hertz-Fowler C."/>
        </authorList>
    </citation>
    <scope>NUCLEOTIDE SEQUENCE [LARGE SCALE GENOMIC DNA]</scope>
    <source>
        <strain evidence="3">IL3000</strain>
    </source>
</reference>
<proteinExistence type="predicted"/>
<dbReference type="CDD" id="cd01650">
    <property type="entry name" value="RT_nLTR_like"/>
    <property type="match status" value="1"/>
</dbReference>
<gene>
    <name evidence="2" type="ORF">TCIL3000_0_51460</name>
</gene>
<dbReference type="PANTHER" id="PTHR19446">
    <property type="entry name" value="REVERSE TRANSCRIPTASES"/>
    <property type="match status" value="1"/>
</dbReference>
<comment type="caution">
    <text evidence="2">The sequence shown here is derived from an EMBL/GenBank/DDBJ whole genome shotgun (WGS) entry which is preliminary data.</text>
</comment>
<reference evidence="2 3" key="2">
    <citation type="journal article" date="2012" name="Proc. Natl. Acad. Sci. U.S.A.">
        <title>Antigenic diversity is generated by distinct evolutionary mechanisms in African trypanosome species.</title>
        <authorList>
            <person name="Jackson A.P."/>
            <person name="Berry A."/>
            <person name="Aslett M."/>
            <person name="Allison H.C."/>
            <person name="Burton P."/>
            <person name="Vavrova-Anderson J."/>
            <person name="Brown R."/>
            <person name="Browne H."/>
            <person name="Corton N."/>
            <person name="Hauser H."/>
            <person name="Gamble J."/>
            <person name="Gilderthorp R."/>
            <person name="Marcello L."/>
            <person name="McQuillan J."/>
            <person name="Otto T.D."/>
            <person name="Quail M.A."/>
            <person name="Sanders M.J."/>
            <person name="van Tonder A."/>
            <person name="Ginger M.L."/>
            <person name="Field M.C."/>
            <person name="Barry J.D."/>
            <person name="Hertz-Fowler C."/>
            <person name="Berriman M."/>
        </authorList>
    </citation>
    <scope>NUCLEOTIDE SEQUENCE [LARGE SCALE GENOMIC DNA]</scope>
    <source>
        <strain evidence="2 3">IL3000</strain>
    </source>
</reference>
<feature type="domain" description="Reverse transcriptase" evidence="1">
    <location>
        <begin position="1"/>
        <end position="238"/>
    </location>
</feature>
<sequence length="710" mass="83332">MNIDAKILNKILANRIQEHIKAIIHPDQVGFIPGMQGWFNIRKSINVIHYINKLKDKNHMIISLDAEKAFDKIQHTFMIKVLERSGIQGPYLNMIKAIYSKPVANIKVNGEKLEAIPLKSGTRQGCPLSPYLFNIVLEVLARAIRQQKEIKGIQIGKEEVKISLFADDMIVYISDPKNSTRELLNLINSFGEVAGYKINSNKSMAFLYTKNKQAEKEIRETTPFSIVTNNIKYLGVTLTKEVKDLYDKNFKSLKKEIKEDLRIWKDLPCSWIGRINIVKMAILPKAIYRFNAIPIKIPTQFFNELEGAICKFVWNNKKHRLAKSLLKDKRTSGGITMPDLKLYYRAIVIKTAWYWYRDRQVDQWNRIEDPEMNPHNYGHLIYNKGAKTIQWKKDSIFNNWCWHNWLLSCRRMRIDPYLSPCTKVKSKWIKELHIKPETLKLIEEKVGKSLEDVGTGEKFLNRTAMACAVRSRIDKWDLMKLQSFCKAKDTVNKTKRPSTDWERIFTYPKLDRGLISNIYKELKKVDFRKSKNTIKKWGSELNKEFSPEEYRMAEKHLKKCSTSLIIREMQIKTTLRFHLTPVRMAKIKNSGDSRCWRGCGERGTLLHCWWECRLVQPLWKSVWRFLKKLDIVLPEDPAIPLLGIYPEDAPTGKKDTCSTMFIAALFIIARSWKEPRCPSTEEWIQKMWYIYTMEYYSAIKKNEFMKFLAK</sequence>
<dbReference type="PROSITE" id="PS50878">
    <property type="entry name" value="RT_POL"/>
    <property type="match status" value="1"/>
</dbReference>
<evidence type="ECO:0000259" key="1">
    <source>
        <dbReference type="PROSITE" id="PS50878"/>
    </source>
</evidence>
<evidence type="ECO:0000313" key="3">
    <source>
        <dbReference type="Proteomes" id="UP000000702"/>
    </source>
</evidence>
<name>F9WBA8_TRYCI</name>
<evidence type="ECO:0000313" key="2">
    <source>
        <dbReference type="EMBL" id="CCD14539.1"/>
    </source>
</evidence>
<dbReference type="SUPFAM" id="SSF56672">
    <property type="entry name" value="DNA/RNA polymerases"/>
    <property type="match status" value="1"/>
</dbReference>
<dbReference type="VEuPathDB" id="TriTrypDB:TcIL3000_0_51460"/>
<dbReference type="Pfam" id="PF00078">
    <property type="entry name" value="RVT_1"/>
    <property type="match status" value="1"/>
</dbReference>
<dbReference type="OMA" id="RILMHIY"/>